<dbReference type="InterPro" id="IPR027417">
    <property type="entry name" value="P-loop_NTPase"/>
</dbReference>
<dbReference type="GO" id="GO:0015807">
    <property type="term" value="P:L-amino acid transport"/>
    <property type="evidence" value="ECO:0007669"/>
    <property type="project" value="TreeGrafter"/>
</dbReference>
<dbReference type="InterPro" id="IPR017871">
    <property type="entry name" value="ABC_transporter-like_CS"/>
</dbReference>
<sequence length="241" mass="25501">MRLLDVEGLEVSYGAVRALRGVDLYVDSGEIVGLVGANGAGKSTLLRAISGLVKVHSGSVRFSGAELGRAATMRIVAAGIAHVPEGRRVWPDMSVAENLKLGGVIAGGNTEAERLERALTLFPELRDRLRQKAGTLSGGEQQMLAIGRGLMSRPKLLMLDEPSLGLAPVVVQRLKELFATLKRDGLTILLSEQNARLALGATDRAYVLAEGRILTSGTPHDLLENADLISAYLGESTEPAG</sequence>
<evidence type="ECO:0000256" key="2">
    <source>
        <dbReference type="ARBA" id="ARBA00022448"/>
    </source>
</evidence>
<feature type="domain" description="ABC transporter" evidence="7">
    <location>
        <begin position="1"/>
        <end position="235"/>
    </location>
</feature>
<dbReference type="PANTHER" id="PTHR43820">
    <property type="entry name" value="HIGH-AFFINITY BRANCHED-CHAIN AMINO ACID TRANSPORT ATP-BINDING PROTEIN LIVF"/>
    <property type="match status" value="1"/>
</dbReference>
<dbReference type="SMART" id="SM00382">
    <property type="entry name" value="AAA"/>
    <property type="match status" value="1"/>
</dbReference>
<organism evidence="8 9">
    <name type="scientific">Bradyrhizobium erythrophlei</name>
    <dbReference type="NCBI Taxonomy" id="1437360"/>
    <lineage>
        <taxon>Bacteria</taxon>
        <taxon>Pseudomonadati</taxon>
        <taxon>Pseudomonadota</taxon>
        <taxon>Alphaproteobacteria</taxon>
        <taxon>Hyphomicrobiales</taxon>
        <taxon>Nitrobacteraceae</taxon>
        <taxon>Bradyrhizobium</taxon>
    </lineage>
</organism>
<keyword evidence="9" id="KW-1185">Reference proteome</keyword>
<evidence type="ECO:0000256" key="4">
    <source>
        <dbReference type="ARBA" id="ARBA00022840"/>
    </source>
</evidence>
<reference evidence="9" key="1">
    <citation type="submission" date="2016-11" db="EMBL/GenBank/DDBJ databases">
        <authorList>
            <person name="Varghese N."/>
            <person name="Submissions S."/>
        </authorList>
    </citation>
    <scope>NUCLEOTIDE SEQUENCE [LARGE SCALE GENOMIC DNA]</scope>
    <source>
        <strain evidence="9">GAS401</strain>
    </source>
</reference>
<dbReference type="AlphaFoldDB" id="A0A1M7UP73"/>
<evidence type="ECO:0000256" key="3">
    <source>
        <dbReference type="ARBA" id="ARBA00022741"/>
    </source>
</evidence>
<dbReference type="PROSITE" id="PS00211">
    <property type="entry name" value="ABC_TRANSPORTER_1"/>
    <property type="match status" value="1"/>
</dbReference>
<accession>A0A1M7UP73</accession>
<dbReference type="InterPro" id="IPR052156">
    <property type="entry name" value="BCAA_Transport_ATP-bd_LivF"/>
</dbReference>
<dbReference type="OrthoDB" id="9806149at2"/>
<evidence type="ECO:0000313" key="8">
    <source>
        <dbReference type="EMBL" id="SHN84833.1"/>
    </source>
</evidence>
<keyword evidence="4 8" id="KW-0067">ATP-binding</keyword>
<proteinExistence type="inferred from homology"/>
<evidence type="ECO:0000259" key="7">
    <source>
        <dbReference type="PROSITE" id="PS50893"/>
    </source>
</evidence>
<comment type="similarity">
    <text evidence="1">Belongs to the ABC transporter superfamily.</text>
</comment>
<dbReference type="InterPro" id="IPR003593">
    <property type="entry name" value="AAA+_ATPase"/>
</dbReference>
<dbReference type="RefSeq" id="WP_072823558.1">
    <property type="nucleotide sequence ID" value="NZ_LT670849.1"/>
</dbReference>
<dbReference type="GO" id="GO:0015658">
    <property type="term" value="F:branched-chain amino acid transmembrane transporter activity"/>
    <property type="evidence" value="ECO:0007669"/>
    <property type="project" value="TreeGrafter"/>
</dbReference>
<gene>
    <name evidence="8" type="ORF">SAMN05444170_6077</name>
</gene>
<dbReference type="InterPro" id="IPR003439">
    <property type="entry name" value="ABC_transporter-like_ATP-bd"/>
</dbReference>
<dbReference type="SUPFAM" id="SSF52540">
    <property type="entry name" value="P-loop containing nucleoside triphosphate hydrolases"/>
    <property type="match status" value="1"/>
</dbReference>
<protein>
    <submittedName>
        <fullName evidence="8">Amino acid/amide ABC transporter ATP-binding protein 2, HAAT family</fullName>
    </submittedName>
</protein>
<comment type="function">
    <text evidence="6">Involved in beta-(1--&gt;2)glucan export. Transmembrane domains (TMD) form a pore in the inner membrane and the ATP-binding domain (NBD) is responsible for energy generation.</text>
</comment>
<keyword evidence="5" id="KW-0029">Amino-acid transport</keyword>
<keyword evidence="3" id="KW-0547">Nucleotide-binding</keyword>
<dbReference type="GO" id="GO:0005524">
    <property type="term" value="F:ATP binding"/>
    <property type="evidence" value="ECO:0007669"/>
    <property type="project" value="UniProtKB-KW"/>
</dbReference>
<dbReference type="PANTHER" id="PTHR43820:SF4">
    <property type="entry name" value="HIGH-AFFINITY BRANCHED-CHAIN AMINO ACID TRANSPORT ATP-BINDING PROTEIN LIVF"/>
    <property type="match status" value="1"/>
</dbReference>
<dbReference type="PROSITE" id="PS50893">
    <property type="entry name" value="ABC_TRANSPORTER_2"/>
    <property type="match status" value="1"/>
</dbReference>
<dbReference type="EMBL" id="LT670849">
    <property type="protein sequence ID" value="SHN84833.1"/>
    <property type="molecule type" value="Genomic_DNA"/>
</dbReference>
<name>A0A1M7UP73_9BRAD</name>
<dbReference type="Proteomes" id="UP000184096">
    <property type="component" value="Chromosome I"/>
</dbReference>
<evidence type="ECO:0000256" key="6">
    <source>
        <dbReference type="ARBA" id="ARBA00024722"/>
    </source>
</evidence>
<evidence type="ECO:0000256" key="5">
    <source>
        <dbReference type="ARBA" id="ARBA00022970"/>
    </source>
</evidence>
<keyword evidence="2" id="KW-0813">Transport</keyword>
<dbReference type="Pfam" id="PF00005">
    <property type="entry name" value="ABC_tran"/>
    <property type="match status" value="1"/>
</dbReference>
<evidence type="ECO:0000313" key="9">
    <source>
        <dbReference type="Proteomes" id="UP000184096"/>
    </source>
</evidence>
<dbReference type="GO" id="GO:0016887">
    <property type="term" value="F:ATP hydrolysis activity"/>
    <property type="evidence" value="ECO:0007669"/>
    <property type="project" value="InterPro"/>
</dbReference>
<dbReference type="CDD" id="cd03224">
    <property type="entry name" value="ABC_TM1139_LivF_branched"/>
    <property type="match status" value="1"/>
</dbReference>
<evidence type="ECO:0000256" key="1">
    <source>
        <dbReference type="ARBA" id="ARBA00005417"/>
    </source>
</evidence>
<dbReference type="Gene3D" id="3.40.50.300">
    <property type="entry name" value="P-loop containing nucleotide triphosphate hydrolases"/>
    <property type="match status" value="1"/>
</dbReference>